<dbReference type="Gene3D" id="1.10.10.580">
    <property type="entry name" value="Structural maintenance of chromosome 1. Chain E"/>
    <property type="match status" value="1"/>
</dbReference>
<comment type="similarity">
    <text evidence="3">Belongs to the rad21 family.</text>
</comment>
<dbReference type="Pfam" id="PF04825">
    <property type="entry name" value="Rad21_Rec8_N"/>
    <property type="match status" value="1"/>
</dbReference>
<feature type="domain" description="Rad21/Rec8-like protein N-terminal" evidence="8">
    <location>
        <begin position="1"/>
        <end position="100"/>
    </location>
</feature>
<name>A0ABM4TBW5_BOSIN</name>
<reference evidence="10" key="1">
    <citation type="submission" date="2025-08" db="UniProtKB">
        <authorList>
            <consortium name="RefSeq"/>
        </authorList>
    </citation>
    <scope>IDENTIFICATION</scope>
    <source>
        <tissue evidence="10">Blood</tissue>
    </source>
</reference>
<evidence type="ECO:0000256" key="1">
    <source>
        <dbReference type="ARBA" id="ARBA00004123"/>
    </source>
</evidence>
<dbReference type="PANTHER" id="PTHR12585">
    <property type="entry name" value="SCC1 / RAD21 FAMILY MEMBER"/>
    <property type="match status" value="1"/>
</dbReference>
<evidence type="ECO:0000259" key="8">
    <source>
        <dbReference type="Pfam" id="PF04825"/>
    </source>
</evidence>
<dbReference type="InterPro" id="IPR049589">
    <property type="entry name" value="NXP1_M-like"/>
</dbReference>
<dbReference type="InterPro" id="IPR006909">
    <property type="entry name" value="Rad21/Rec8_C_eu"/>
</dbReference>
<dbReference type="InterPro" id="IPR006910">
    <property type="entry name" value="Rad21_Rec8_N"/>
</dbReference>
<organism evidence="9 10">
    <name type="scientific">Bos indicus</name>
    <name type="common">Zebu</name>
    <dbReference type="NCBI Taxonomy" id="9915"/>
    <lineage>
        <taxon>Eukaryota</taxon>
        <taxon>Metazoa</taxon>
        <taxon>Chordata</taxon>
        <taxon>Craniata</taxon>
        <taxon>Vertebrata</taxon>
        <taxon>Euteleostomi</taxon>
        <taxon>Mammalia</taxon>
        <taxon>Eutheria</taxon>
        <taxon>Laurasiatheria</taxon>
        <taxon>Artiodactyla</taxon>
        <taxon>Ruminantia</taxon>
        <taxon>Pecora</taxon>
        <taxon>Bovidae</taxon>
        <taxon>Bovinae</taxon>
        <taxon>Bos</taxon>
    </lineage>
</organism>
<evidence type="ECO:0000256" key="6">
    <source>
        <dbReference type="ARBA" id="ARBA00023242"/>
    </source>
</evidence>
<evidence type="ECO:0000256" key="2">
    <source>
        <dbReference type="ARBA" id="ARBA00004286"/>
    </source>
</evidence>
<protein>
    <submittedName>
        <fullName evidence="10">Double-strand-break repair protein rad21-like protein 1 isoform X7</fullName>
    </submittedName>
</protein>
<dbReference type="Proteomes" id="UP001652663">
    <property type="component" value="Chromosome 13"/>
</dbReference>
<keyword evidence="6" id="KW-0539">Nucleus</keyword>
<dbReference type="GeneID" id="109567322"/>
<dbReference type="RefSeq" id="XP_070657539.1">
    <property type="nucleotide sequence ID" value="XM_070801438.1"/>
</dbReference>
<dbReference type="InterPro" id="IPR036390">
    <property type="entry name" value="WH_DNA-bd_sf"/>
</dbReference>
<evidence type="ECO:0000256" key="5">
    <source>
        <dbReference type="ARBA" id="ARBA00022829"/>
    </source>
</evidence>
<dbReference type="SUPFAM" id="SSF46785">
    <property type="entry name" value="Winged helix' DNA-binding domain"/>
    <property type="match status" value="1"/>
</dbReference>
<dbReference type="PANTHER" id="PTHR12585:SF19">
    <property type="entry name" value="DOUBLE-STRAND-BREAK REPAIR PROTEIN RAD21-LIKE PROTEIN 1"/>
    <property type="match status" value="1"/>
</dbReference>
<evidence type="ECO:0000256" key="4">
    <source>
        <dbReference type="ARBA" id="ARBA00022454"/>
    </source>
</evidence>
<evidence type="ECO:0000259" key="7">
    <source>
        <dbReference type="Pfam" id="PF04824"/>
    </source>
</evidence>
<dbReference type="Pfam" id="PF04824">
    <property type="entry name" value="Rad21_Rec8"/>
    <property type="match status" value="1"/>
</dbReference>
<proteinExistence type="inferred from homology"/>
<sequence length="429" mass="49031">MFYTHVLMSKRGPLAKIWLAAHWEKKLTKAHVFECNLEITIEKILSPKVKIALRTSGHLLLGVVRIYNRKAKYLLADCSEALLKMKMTFRPGLVDLPKESFEAAYSTITLPEEFHDFDTQTMNAIDVSECSIQNQSKPEEITLREDYGNDLLFHAGSFDIAEKRKGKNRKLLIDPVKEISSKIMHRQLTSFTDTLMVLELAPPTQRLMMWKQKGGADILLSTAAQDLTHAELKMLFTKCFVSSGFKLGRKLIQKESVKEEMGSKNILETSMMEEPNFLQELSQPKTWKEVTDGSKCSSHENTNKNINSDQDIVEMVSSAAEESSLMNAILAQEIENCPMELESWGNEQNIEAERWNLRILQMLHSLQESNKMGMQYFSLMKLCRNSDRKQTAAKFYSFLMLKKHQAIELSQSAPYADIIATVGPMFHKM</sequence>
<evidence type="ECO:0000256" key="3">
    <source>
        <dbReference type="ARBA" id="ARBA00009870"/>
    </source>
</evidence>
<accession>A0ABM4TBW5</accession>
<keyword evidence="9" id="KW-1185">Reference proteome</keyword>
<comment type="subcellular location">
    <subcellularLocation>
        <location evidence="2">Chromosome</location>
    </subcellularLocation>
    <subcellularLocation>
        <location evidence="1">Nucleus</location>
    </subcellularLocation>
</comment>
<evidence type="ECO:0000313" key="10">
    <source>
        <dbReference type="RefSeq" id="XP_070657539.1"/>
    </source>
</evidence>
<keyword evidence="5" id="KW-0159">Chromosome partition</keyword>
<feature type="domain" description="Rad21/Rec8-like protein C-terminal eukaryotic" evidence="7">
    <location>
        <begin position="376"/>
        <end position="426"/>
    </location>
</feature>
<gene>
    <name evidence="10" type="primary">RAD21L1</name>
</gene>
<dbReference type="CDD" id="cd21792">
    <property type="entry name" value="Rad21_Rec8_M_NXP1-like"/>
    <property type="match status" value="1"/>
</dbReference>
<keyword evidence="4" id="KW-0158">Chromosome</keyword>
<dbReference type="InterPro" id="IPR023093">
    <property type="entry name" value="ScpA-like_C"/>
</dbReference>
<dbReference type="InterPro" id="IPR039781">
    <property type="entry name" value="Rad21/Rec8-like"/>
</dbReference>
<evidence type="ECO:0000313" key="9">
    <source>
        <dbReference type="Proteomes" id="UP001652663"/>
    </source>
</evidence>